<sequence length="166" mass="18121">MVYIGLCLGLGDGFQVGDLIGAAVGSGLGGGISNELQRADEATLRALNLEWVNSPDSYIYHRKRHRGEAVRRLLLIMPHPQTSAPSTSFAVQFPDGYVACLAIADIANQLMFTMAGYGFDLDWVGQKQNLGFIPTDLGNSLPVEIWSGQNQHLVAIPYNTPHQFIY</sequence>
<reference evidence="1 2" key="1">
    <citation type="submission" date="2020-10" db="EMBL/GenBank/DDBJ databases">
        <authorList>
            <person name="Castelo-Branco R."/>
            <person name="Eusebio N."/>
            <person name="Adriana R."/>
            <person name="Vieira A."/>
            <person name="Brugerolle De Fraissinette N."/>
            <person name="Rezende De Castro R."/>
            <person name="Schneider M.P."/>
            <person name="Vasconcelos V."/>
            <person name="Leao P.N."/>
        </authorList>
    </citation>
    <scope>NUCLEOTIDE SEQUENCE [LARGE SCALE GENOMIC DNA]</scope>
    <source>
        <strain evidence="1 2">LEGE 00031</strain>
    </source>
</reference>
<name>A0ABR9VWP7_9SYNC</name>
<accession>A0ABR9VWP7</accession>
<protein>
    <submittedName>
        <fullName evidence="1">Uncharacterized protein</fullName>
    </submittedName>
</protein>
<evidence type="ECO:0000313" key="2">
    <source>
        <dbReference type="Proteomes" id="UP000658720"/>
    </source>
</evidence>
<organism evidence="1 2">
    <name type="scientific">Synechocystis salina LEGE 00031</name>
    <dbReference type="NCBI Taxonomy" id="1828736"/>
    <lineage>
        <taxon>Bacteria</taxon>
        <taxon>Bacillati</taxon>
        <taxon>Cyanobacteriota</taxon>
        <taxon>Cyanophyceae</taxon>
        <taxon>Synechococcales</taxon>
        <taxon>Merismopediaceae</taxon>
        <taxon>Synechocystis</taxon>
    </lineage>
</organism>
<dbReference type="EMBL" id="JADEVV010000098">
    <property type="protein sequence ID" value="MBE9255787.1"/>
    <property type="molecule type" value="Genomic_DNA"/>
</dbReference>
<gene>
    <name evidence="1" type="ORF">IQ217_18545</name>
</gene>
<comment type="caution">
    <text evidence="1">The sequence shown here is derived from an EMBL/GenBank/DDBJ whole genome shotgun (WGS) entry which is preliminary data.</text>
</comment>
<keyword evidence="2" id="KW-1185">Reference proteome</keyword>
<evidence type="ECO:0000313" key="1">
    <source>
        <dbReference type="EMBL" id="MBE9255787.1"/>
    </source>
</evidence>
<proteinExistence type="predicted"/>
<dbReference type="Proteomes" id="UP000658720">
    <property type="component" value="Unassembled WGS sequence"/>
</dbReference>
<dbReference type="RefSeq" id="WP_194021380.1">
    <property type="nucleotide sequence ID" value="NZ_JADEVV010000098.1"/>
</dbReference>